<dbReference type="SUPFAM" id="SSF56059">
    <property type="entry name" value="Glutathione synthetase ATP-binding domain-like"/>
    <property type="match status" value="1"/>
</dbReference>
<dbReference type="InterPro" id="IPR016102">
    <property type="entry name" value="Succinyl-CoA_synth-like"/>
</dbReference>
<evidence type="ECO:0000256" key="2">
    <source>
        <dbReference type="ARBA" id="ARBA00022532"/>
    </source>
</evidence>
<dbReference type="Pfam" id="PF08442">
    <property type="entry name" value="ATP-grasp_2"/>
    <property type="match status" value="1"/>
</dbReference>
<proteinExistence type="inferred from homology"/>
<dbReference type="InterPro" id="IPR005809">
    <property type="entry name" value="Succ_CoA_ligase-like_bsu"/>
</dbReference>
<dbReference type="GO" id="GO:0005524">
    <property type="term" value="F:ATP binding"/>
    <property type="evidence" value="ECO:0007669"/>
    <property type="project" value="UniProtKB-KW"/>
</dbReference>
<dbReference type="PROSITE" id="PS50975">
    <property type="entry name" value="ATP_GRASP"/>
    <property type="match status" value="1"/>
</dbReference>
<dbReference type="EMBL" id="CAFBMP010000019">
    <property type="protein sequence ID" value="CAB4904016.1"/>
    <property type="molecule type" value="Genomic_DNA"/>
</dbReference>
<evidence type="ECO:0000256" key="7">
    <source>
        <dbReference type="ARBA" id="ARBA00022842"/>
    </source>
</evidence>
<keyword evidence="5" id="KW-0547">Nucleotide-binding</keyword>
<organism evidence="9">
    <name type="scientific">freshwater metagenome</name>
    <dbReference type="NCBI Taxonomy" id="449393"/>
    <lineage>
        <taxon>unclassified sequences</taxon>
        <taxon>metagenomes</taxon>
        <taxon>ecological metagenomes</taxon>
    </lineage>
</organism>
<keyword evidence="2" id="KW-0816">Tricarboxylic acid cycle</keyword>
<dbReference type="PIRSF" id="PIRSF001554">
    <property type="entry name" value="SucCS_beta"/>
    <property type="match status" value="1"/>
</dbReference>
<evidence type="ECO:0000256" key="3">
    <source>
        <dbReference type="ARBA" id="ARBA00022598"/>
    </source>
</evidence>
<evidence type="ECO:0000256" key="4">
    <source>
        <dbReference type="ARBA" id="ARBA00022723"/>
    </source>
</evidence>
<sequence>MDLFEYQARDLFESHQIPVLPGAVATTAQEAESAAAKIGGKVVVKAQVKVGGRGKAGGVKLAENPSDAKEKAQAILGMDIKGHRVLKVMIAQAAPIESEYYLAILLDRANRNFLVMASVAGGMEIEEVAHKTPEKLAKVGIDPNQGIDKKKAIEIAKGGQFPSEVIDQVADVLVKLWQAFVKEDATLMEINPLVKTSDGRVIALDGKVTLDDNAGFRHPDHEALVDHAATNPLEKLAKEKDLNYVKLDGQVGIIGNGAGLVMSTLDVVAYAGEKYGVKPANFLDIGGGASAEVMANGLSIILGDADVRSVFVNVFGGITACDAVANGIVQALEILGSKATKPIVVRLDGNNVELGRKILNEANHPLIQQVDTMDGAAAKAAQLAAI</sequence>
<dbReference type="FunFam" id="3.40.50.261:FF:000007">
    <property type="entry name" value="Succinate--CoA ligase [ADP-forming] subunit beta"/>
    <property type="match status" value="1"/>
</dbReference>
<dbReference type="FunFam" id="3.30.1490.20:FF:000014">
    <property type="entry name" value="Succinate--CoA ligase [ADP-forming] subunit beta"/>
    <property type="match status" value="1"/>
</dbReference>
<dbReference type="InterPro" id="IPR017866">
    <property type="entry name" value="Succ-CoA_synthase_bsu_CS"/>
</dbReference>
<dbReference type="InterPro" id="IPR011761">
    <property type="entry name" value="ATP-grasp"/>
</dbReference>
<accession>A0A6J7GA51</accession>
<dbReference type="AlphaFoldDB" id="A0A6J7GA51"/>
<keyword evidence="7" id="KW-0460">Magnesium</keyword>
<reference evidence="9" key="1">
    <citation type="submission" date="2020-05" db="EMBL/GenBank/DDBJ databases">
        <authorList>
            <person name="Chiriac C."/>
            <person name="Salcher M."/>
            <person name="Ghai R."/>
            <person name="Kavagutti S V."/>
        </authorList>
    </citation>
    <scope>NUCLEOTIDE SEQUENCE</scope>
</reference>
<dbReference type="Gene3D" id="3.30.1490.20">
    <property type="entry name" value="ATP-grasp fold, A domain"/>
    <property type="match status" value="1"/>
</dbReference>
<dbReference type="Gene3D" id="3.30.470.20">
    <property type="entry name" value="ATP-grasp fold, B domain"/>
    <property type="match status" value="1"/>
</dbReference>
<dbReference type="NCBIfam" id="TIGR01016">
    <property type="entry name" value="sucCoAbeta"/>
    <property type="match status" value="1"/>
</dbReference>
<dbReference type="Gene3D" id="3.40.50.261">
    <property type="entry name" value="Succinyl-CoA synthetase domains"/>
    <property type="match status" value="1"/>
</dbReference>
<evidence type="ECO:0000313" key="9">
    <source>
        <dbReference type="EMBL" id="CAB4904016.1"/>
    </source>
</evidence>
<dbReference type="PANTHER" id="PTHR11815:SF10">
    <property type="entry name" value="SUCCINATE--COA LIGASE [GDP-FORMING] SUBUNIT BETA, MITOCHONDRIAL"/>
    <property type="match status" value="1"/>
</dbReference>
<evidence type="ECO:0000256" key="6">
    <source>
        <dbReference type="ARBA" id="ARBA00022840"/>
    </source>
</evidence>
<protein>
    <submittedName>
        <fullName evidence="9">Unannotated protein</fullName>
    </submittedName>
</protein>
<dbReference type="NCBIfam" id="NF001913">
    <property type="entry name" value="PRK00696.1"/>
    <property type="match status" value="1"/>
</dbReference>
<keyword evidence="4" id="KW-0479">Metal-binding</keyword>
<evidence type="ECO:0000259" key="8">
    <source>
        <dbReference type="PROSITE" id="PS50975"/>
    </source>
</evidence>
<evidence type="ECO:0000256" key="5">
    <source>
        <dbReference type="ARBA" id="ARBA00022741"/>
    </source>
</evidence>
<dbReference type="FunFam" id="3.30.470.20:FF:000002">
    <property type="entry name" value="Succinate--CoA ligase [ADP-forming] subunit beta"/>
    <property type="match status" value="1"/>
</dbReference>
<dbReference type="Pfam" id="PF00549">
    <property type="entry name" value="Ligase_CoA"/>
    <property type="match status" value="1"/>
</dbReference>
<dbReference type="HAMAP" id="MF_00558">
    <property type="entry name" value="Succ_CoA_beta"/>
    <property type="match status" value="1"/>
</dbReference>
<gene>
    <name evidence="9" type="ORF">UFOPK3608_00507</name>
</gene>
<dbReference type="GO" id="GO:0006099">
    <property type="term" value="P:tricarboxylic acid cycle"/>
    <property type="evidence" value="ECO:0007669"/>
    <property type="project" value="UniProtKB-KW"/>
</dbReference>
<dbReference type="GO" id="GO:0005829">
    <property type="term" value="C:cytosol"/>
    <property type="evidence" value="ECO:0007669"/>
    <property type="project" value="TreeGrafter"/>
</dbReference>
<name>A0A6J7GA51_9ZZZZ</name>
<dbReference type="GO" id="GO:0042709">
    <property type="term" value="C:succinate-CoA ligase complex"/>
    <property type="evidence" value="ECO:0007669"/>
    <property type="project" value="TreeGrafter"/>
</dbReference>
<comment type="cofactor">
    <cofactor evidence="1">
        <name>Mg(2+)</name>
        <dbReference type="ChEBI" id="CHEBI:18420"/>
    </cofactor>
</comment>
<dbReference type="InterPro" id="IPR005811">
    <property type="entry name" value="SUCC_ACL_C"/>
</dbReference>
<dbReference type="GO" id="GO:0004775">
    <property type="term" value="F:succinate-CoA ligase (ADP-forming) activity"/>
    <property type="evidence" value="ECO:0007669"/>
    <property type="project" value="TreeGrafter"/>
</dbReference>
<dbReference type="SUPFAM" id="SSF52210">
    <property type="entry name" value="Succinyl-CoA synthetase domains"/>
    <property type="match status" value="1"/>
</dbReference>
<dbReference type="InterPro" id="IPR013815">
    <property type="entry name" value="ATP_grasp_subdomain_1"/>
</dbReference>
<feature type="domain" description="ATP-grasp" evidence="8">
    <location>
        <begin position="9"/>
        <end position="241"/>
    </location>
</feature>
<keyword evidence="3" id="KW-0436">Ligase</keyword>
<dbReference type="PROSITE" id="PS01217">
    <property type="entry name" value="SUCCINYL_COA_LIG_3"/>
    <property type="match status" value="1"/>
</dbReference>
<dbReference type="GO" id="GO:0006104">
    <property type="term" value="P:succinyl-CoA metabolic process"/>
    <property type="evidence" value="ECO:0007669"/>
    <property type="project" value="TreeGrafter"/>
</dbReference>
<dbReference type="PANTHER" id="PTHR11815">
    <property type="entry name" value="SUCCINYL-COA SYNTHETASE BETA CHAIN"/>
    <property type="match status" value="1"/>
</dbReference>
<keyword evidence="6" id="KW-0067">ATP-binding</keyword>
<dbReference type="InterPro" id="IPR013650">
    <property type="entry name" value="ATP-grasp_succ-CoA_synth-type"/>
</dbReference>
<evidence type="ECO:0000256" key="1">
    <source>
        <dbReference type="ARBA" id="ARBA00001946"/>
    </source>
</evidence>
<dbReference type="GO" id="GO:0046872">
    <property type="term" value="F:metal ion binding"/>
    <property type="evidence" value="ECO:0007669"/>
    <property type="project" value="UniProtKB-KW"/>
</dbReference>